<feature type="transmembrane region" description="Helical" evidence="1">
    <location>
        <begin position="30"/>
        <end position="46"/>
    </location>
</feature>
<comment type="similarity">
    <text evidence="1">Belongs to the vitamin uptake transporter (VUT/ECF) (TC 2.A.88) family. Q precursor transporter subfamily.</text>
</comment>
<dbReference type="InterPro" id="IPR003744">
    <property type="entry name" value="YhhQ"/>
</dbReference>
<sequence>MANEILWFLFILVDLTLAVFAFYLWRKNGAYAMIAMSTIICNIQVIKTVRLFGIVATLGNVVYASIFFNTDILSEIYGKDAARRGVWIGFYTLLASMLLMQLAIRFVPDVSDWAQPHLASIFNFFPRVVLASLSGYLLSQHHDVWAFHFWKEKTKGRYLWLRNNASTMVSQLIDSIVFCLIAFYGIFELKVFLQILLTTYLFKWIVAAIDTPFLYLARLMVRRC</sequence>
<accession>A0A660SHH9</accession>
<feature type="transmembrane region" description="Helical" evidence="1">
    <location>
        <begin position="52"/>
        <end position="73"/>
    </location>
</feature>
<evidence type="ECO:0000256" key="1">
    <source>
        <dbReference type="HAMAP-Rule" id="MF_02088"/>
    </source>
</evidence>
<protein>
    <recommendedName>
        <fullName evidence="1">Probable queuosine precursor transporter</fullName>
        <shortName evidence="1">Q precursor transporter</shortName>
    </recommendedName>
</protein>
<comment type="function">
    <text evidence="1">Involved in the import of queuosine (Q) precursors, required for Q precursor salvage.</text>
</comment>
<dbReference type="Proteomes" id="UP000268469">
    <property type="component" value="Unassembled WGS sequence"/>
</dbReference>
<gene>
    <name evidence="2" type="ORF">DRP53_05685</name>
</gene>
<comment type="subcellular location">
    <subcellularLocation>
        <location evidence="1">Cell membrane</location>
        <topology evidence="1">Multi-pass membrane protein</topology>
    </subcellularLocation>
</comment>
<dbReference type="EMBL" id="QNBE01000046">
    <property type="protein sequence ID" value="RKX70218.1"/>
    <property type="molecule type" value="Genomic_DNA"/>
</dbReference>
<feature type="transmembrane region" description="Helical" evidence="1">
    <location>
        <begin position="118"/>
        <end position="138"/>
    </location>
</feature>
<feature type="transmembrane region" description="Helical" evidence="1">
    <location>
        <begin position="6"/>
        <end position="25"/>
    </location>
</feature>
<name>A0A660SHH9_UNCW3</name>
<dbReference type="PANTHER" id="PTHR34300">
    <property type="entry name" value="QUEUOSINE PRECURSOR TRANSPORTER-RELATED"/>
    <property type="match status" value="1"/>
</dbReference>
<keyword evidence="1" id="KW-1003">Cell membrane</keyword>
<feature type="transmembrane region" description="Helical" evidence="1">
    <location>
        <begin position="159"/>
        <end position="186"/>
    </location>
</feature>
<dbReference type="AlphaFoldDB" id="A0A660SHH9"/>
<keyword evidence="1" id="KW-0812">Transmembrane</keyword>
<organism evidence="2 3">
    <name type="scientific">candidate division WOR-3 bacterium</name>
    <dbReference type="NCBI Taxonomy" id="2052148"/>
    <lineage>
        <taxon>Bacteria</taxon>
        <taxon>Bacteria division WOR-3</taxon>
    </lineage>
</organism>
<dbReference type="PANTHER" id="PTHR34300:SF2">
    <property type="entry name" value="QUEUOSINE PRECURSOR TRANSPORTER-RELATED"/>
    <property type="match status" value="1"/>
</dbReference>
<evidence type="ECO:0000313" key="3">
    <source>
        <dbReference type="Proteomes" id="UP000268469"/>
    </source>
</evidence>
<feature type="transmembrane region" description="Helical" evidence="1">
    <location>
        <begin position="192"/>
        <end position="217"/>
    </location>
</feature>
<evidence type="ECO:0000313" key="2">
    <source>
        <dbReference type="EMBL" id="RKX70218.1"/>
    </source>
</evidence>
<reference evidence="2 3" key="1">
    <citation type="submission" date="2018-06" db="EMBL/GenBank/DDBJ databases">
        <title>Extensive metabolic versatility and redundancy in microbially diverse, dynamic hydrothermal sediments.</title>
        <authorList>
            <person name="Dombrowski N."/>
            <person name="Teske A."/>
            <person name="Baker B.J."/>
        </authorList>
    </citation>
    <scope>NUCLEOTIDE SEQUENCE [LARGE SCALE GENOMIC DNA]</scope>
    <source>
        <strain evidence="2">B36_G15</strain>
    </source>
</reference>
<dbReference type="Pfam" id="PF02592">
    <property type="entry name" value="Vut_1"/>
    <property type="match status" value="1"/>
</dbReference>
<feature type="transmembrane region" description="Helical" evidence="1">
    <location>
        <begin position="85"/>
        <end position="106"/>
    </location>
</feature>
<keyword evidence="1" id="KW-0813">Transport</keyword>
<keyword evidence="1" id="KW-0472">Membrane</keyword>
<dbReference type="HAMAP" id="MF_02088">
    <property type="entry name" value="Q_prec_transport"/>
    <property type="match status" value="1"/>
</dbReference>
<dbReference type="GO" id="GO:0022857">
    <property type="term" value="F:transmembrane transporter activity"/>
    <property type="evidence" value="ECO:0007669"/>
    <property type="project" value="UniProtKB-UniRule"/>
</dbReference>
<dbReference type="GO" id="GO:0005886">
    <property type="term" value="C:plasma membrane"/>
    <property type="evidence" value="ECO:0007669"/>
    <property type="project" value="UniProtKB-SubCell"/>
</dbReference>
<keyword evidence="1" id="KW-1133">Transmembrane helix</keyword>
<dbReference type="NCBIfam" id="TIGR00697">
    <property type="entry name" value="queuosine precursor transporter"/>
    <property type="match status" value="1"/>
</dbReference>
<comment type="caution">
    <text evidence="2">The sequence shown here is derived from an EMBL/GenBank/DDBJ whole genome shotgun (WGS) entry which is preliminary data.</text>
</comment>
<proteinExistence type="inferred from homology"/>